<evidence type="ECO:0000313" key="4">
    <source>
        <dbReference type="Proteomes" id="UP000186684"/>
    </source>
</evidence>
<dbReference type="InterPro" id="IPR056855">
    <property type="entry name" value="ATP-grasp_IQCH"/>
</dbReference>
<dbReference type="PANTHER" id="PTHR14465:SF0">
    <property type="entry name" value="IQ DOMAIN-CONTAINING PROTEIN H"/>
    <property type="match status" value="1"/>
</dbReference>
<feature type="domain" description="IQCH-like ATP-grasp" evidence="2">
    <location>
        <begin position="186"/>
        <end position="248"/>
    </location>
</feature>
<organism evidence="3 4">
    <name type="scientific">Roseivivax lentus</name>
    <dbReference type="NCBI Taxonomy" id="633194"/>
    <lineage>
        <taxon>Bacteria</taxon>
        <taxon>Pseudomonadati</taxon>
        <taxon>Pseudomonadota</taxon>
        <taxon>Alphaproteobacteria</taxon>
        <taxon>Rhodobacterales</taxon>
        <taxon>Roseobacteraceae</taxon>
        <taxon>Roseivivax</taxon>
    </lineage>
</organism>
<dbReference type="InterPro" id="IPR038752">
    <property type="entry name" value="IQCH"/>
</dbReference>
<accession>A0A1N7NYY4</accession>
<protein>
    <submittedName>
        <fullName evidence="3">Uncharacterized protein</fullName>
    </submittedName>
</protein>
<dbReference type="Pfam" id="PF24923">
    <property type="entry name" value="ATP-grasp_IQCH"/>
    <property type="match status" value="2"/>
</dbReference>
<evidence type="ECO:0000313" key="3">
    <source>
        <dbReference type="EMBL" id="SIT03540.1"/>
    </source>
</evidence>
<name>A0A1N7NYY4_9RHOB</name>
<dbReference type="EMBL" id="FTOQ01000011">
    <property type="protein sequence ID" value="SIT03540.1"/>
    <property type="molecule type" value="Genomic_DNA"/>
</dbReference>
<dbReference type="AlphaFoldDB" id="A0A1N7NYY4"/>
<dbReference type="SUPFAM" id="SSF56059">
    <property type="entry name" value="Glutathione synthetase ATP-binding domain-like"/>
    <property type="match status" value="1"/>
</dbReference>
<feature type="domain" description="IQCH-like ATP-grasp" evidence="2">
    <location>
        <begin position="278"/>
        <end position="413"/>
    </location>
</feature>
<keyword evidence="4" id="KW-1185">Reference proteome</keyword>
<dbReference type="PANTHER" id="PTHR14465">
    <property type="entry name" value="IQ DOMAIN-CONTAINING PROTEIN H"/>
    <property type="match status" value="1"/>
</dbReference>
<dbReference type="Proteomes" id="UP000186684">
    <property type="component" value="Unassembled WGS sequence"/>
</dbReference>
<dbReference type="InterPro" id="IPR041356">
    <property type="entry name" value="PGM1_C"/>
</dbReference>
<reference evidence="4" key="1">
    <citation type="submission" date="2017-01" db="EMBL/GenBank/DDBJ databases">
        <authorList>
            <person name="Varghese N."/>
            <person name="Submissions S."/>
        </authorList>
    </citation>
    <scope>NUCLEOTIDE SEQUENCE [LARGE SCALE GENOMIC DNA]</scope>
    <source>
        <strain evidence="4">DSM 29430</strain>
    </source>
</reference>
<dbReference type="Pfam" id="PF18105">
    <property type="entry name" value="PGM1_C"/>
    <property type="match status" value="1"/>
</dbReference>
<feature type="domain" description="PGM1 C-terminal" evidence="1">
    <location>
        <begin position="447"/>
        <end position="499"/>
    </location>
</feature>
<dbReference type="STRING" id="633194.SAMN05421759_11148"/>
<dbReference type="OrthoDB" id="164032at2"/>
<dbReference type="Gene3D" id="3.30.470.20">
    <property type="entry name" value="ATP-grasp fold, B domain"/>
    <property type="match status" value="1"/>
</dbReference>
<proteinExistence type="predicted"/>
<gene>
    <name evidence="3" type="ORF">SAMN05421759_11148</name>
</gene>
<evidence type="ECO:0000259" key="1">
    <source>
        <dbReference type="Pfam" id="PF18105"/>
    </source>
</evidence>
<sequence>MTSARQSAQSVSAQAALEEFKRLQKTLPKQFQRIFPDPSAPRTVLVIPSLTLDQDVMARITGATHYEERMLCLLLLLRMPHTRIVFVTSQPLPSSIIDYYLQLLPGVPREHALKRLTLLSCHDASARPLTEKILERPRLLRRIRQTLNAGGSAHMTCFNVSALERSLAVRLGIPIYGCDPDLLPIGSKSGSREVFREAGLRMADGFENLSDVAEVAEALTELKRRNPDMQRAVVKLNEGFSGEGNAIVHFEDAPKGSLLADWVRVSLPTMAFAAAEMTWEDYSAKICEMGAIVEEFIEGAVKSSPSAQYRIDPLGRLCVISTHDQVIDDQTGQVFLGCRFPADEAYRLEIQEAGLKAGRILAQRGVLGRFGIDFISVREEASWQHYAVEINLRKGGTTHPFLMLEFLTDGTYDPQTGSFTTHGGQPCHYYASDNLVSPSYRGLLPEDLIDIAVENGLHFHGAKQTGVVFHLIGSLSEFGKLGVICVSGSREEAAQLYQETLAVLDREALRD</sequence>
<evidence type="ECO:0000259" key="2">
    <source>
        <dbReference type="Pfam" id="PF24923"/>
    </source>
</evidence>
<dbReference type="RefSeq" id="WP_076449463.1">
    <property type="nucleotide sequence ID" value="NZ_FTOQ01000011.1"/>
</dbReference>